<dbReference type="GO" id="GO:0003824">
    <property type="term" value="F:catalytic activity"/>
    <property type="evidence" value="ECO:0007669"/>
    <property type="project" value="InterPro"/>
</dbReference>
<evidence type="ECO:0000256" key="1">
    <source>
        <dbReference type="ARBA" id="ARBA00001957"/>
    </source>
</evidence>
<dbReference type="NCBIfam" id="TIGR01733">
    <property type="entry name" value="AA-adenyl-dom"/>
    <property type="match status" value="2"/>
</dbReference>
<dbReference type="Proteomes" id="UP000636661">
    <property type="component" value="Unassembled WGS sequence"/>
</dbReference>
<feature type="domain" description="Carrier" evidence="4">
    <location>
        <begin position="767"/>
        <end position="841"/>
    </location>
</feature>
<comment type="caution">
    <text evidence="5">The sequence shown here is derived from an EMBL/GenBank/DDBJ whole genome shotgun (WGS) entry which is preliminary data.</text>
</comment>
<comment type="cofactor">
    <cofactor evidence="1">
        <name>pantetheine 4'-phosphate</name>
        <dbReference type="ChEBI" id="CHEBI:47942"/>
    </cofactor>
</comment>
<gene>
    <name evidence="5" type="ORF">GCM10010274_38870</name>
</gene>
<sequence length="2181" mass="236550">MSIFHLQQARAAHPAQASFWDAQQSAWSEPTVLIRDHAHHPDAATGHVTVPLDADTVRHVDRIAGGDAFLRTVIGTTALALLAVRSTDLPAVTLFAPVDQGQDEDRNGDEERARDRAVPLTVEVGGQESGRELLTTVRAACLDASANLDVPVRYLLDQLDARPSDLMFSLDGGLTQDDARAAGCTLLLDLRLADGAEPRLELGYAEALFDPATAQQLATAYARILGGLVADPSLPVGPLLAPAGDELAALAAFNDTDAPFPEERLLHGFLEERAAAEPDRVAVVDGGTTYGELNAAANRLARALRESGVGAGDPVAVCVPRSTDLLVAIYAVLKAGGAYLPIDPTLPANRITYLLEHSGASTVVATGATAAIAGDRRVLLLDDPDVAARPDGDLEPVTGPSDVAYIIYTSGSTGRPKGVMVEHRAIVNRLWWMQAAYPLHTGDVILHKTPFTFDVSVWEIFWWSLAGASVATLPNGEERDPEKIIRRIEDSGATTLHFVPSMLHAFLGFVDATGERDRLSTVRRVFASGEALAVDQVRQFDALLGDGRELVNLYGPTEAAVDVTHQPCAGLDATRSVPIGRPIHNIRLSVRTRSGELAPIGTPGELCIAGTGLARGYLHAPELTEERFVTGEDGERRYRTGDLARWLPDGTVEYLGRLDTQVKIRGYRIELGEIEHVAQRSPGVRQSAVVARPTESGDNALVAYVVAGDGYDPAELRATLEAELPSYMVPQHIIDVPAIPTSHNGKRDVSALPLPLQDAAPRTAHREPRTPVERRLADIWAGVLGLESVGVDDNFFSLGGDSIKFITVLARSRAAGLDFSFQDLFGHPTIAELAAHVVVAEERDVPGDEDEPFALITEADRAALPPGIADAYPMSQLQVGLIYEAQRGGTEGMYHDILSYRIHSAVDTGLFGRAVASVVDRHALLRTSFHLNGFSVPLQLVHESAPSPLRIFDLRGRTPEEQEEDLRRFAELELRGGFRYGSTDLVRVHLHLLGDEEYQYSLSYHDAALDGWSVNTLHRDIFSAYFALLDGNEPHGGSRQVMSHRQFVALEQAAVASPEQRAYWLEVMDGAESTRITPYTEPDPERTGVGIHDVVFPEGLSAAILETARRLRVPVKAVLLAAHVGALAHVADTTDVITGYEHSGRPEIEGGQDIAGLFLNTLPFRVRDLGESWEDLVHAVYGAEVDLLPHRRFPMAEIKRAVGSRETLFETVFNFTHFHVLKDLTARDGFELIRSIVNVQSEFPFRAEFSQDAVSDEVMLSLHFHHSVYGLDQVERVGGYYLAALRALVTDPAAKRADTPLLGDEERDLLRSMSAGPDHPLPDATFLDLFAEQVRRTPGAVALEHGDERLDYAALDLASDRVAAQLLAAGVTAGDVVTTVLPRGVRWSLTMLALLKIGAVYLPQDRGFPVERIAAVLRRSGSRHLVAEKEDAELCGAALRERVPDLTVVTLRETGADGADGAQAPVELPARPRPADTAYIIFTSGSTGDPKGATVRHSGMLNHLFSKVVDLKLTSDDRVAQISTQCFDISVWQLLVAWLAGGRTVIYDHDTVVDLPAFLAALDRDGITILETVPSYTDALLTEVEQRPAPLPALRYNMINGEPLPPALTRRWFATYPAIPVINAYGPTECSDDVTHHFMDVPHEGVRVPIGRPIVNTSLHVVGTDGRPRPIGSYGEICVTGAGVGLGYINDEERTSAAFAPNSLDDRSEMLYRTGDIGRWLPDGLLDCAGRRDGQVKIRGYRIELSEVDGAVNRLAGVETAVTLARDVTGEKRLVTFYTGTAEPDRNEFKRQLAEIIPDYMHPEILVRLDAFPLNSNGKTDRKVLAAHPLRALDDVEREQPATPDEEFVRDLFAAVLDVPPAEIGVTDNFFEIGGHSIAAMKVAATSQGRIMLRDLLVRPTARLVAASFAERDGARRDLLVDLTAASGARVDEPDTLLVCIPFAGGSAVSYVPLARQLADAGAAVRVMGTELPGRTLRDDRPMVAVDVLAEQLSDEVAREAAGRRVVVLGHCAGASLALHVVRALEQRGQSVGRLVIVAKLLKSMDPADHAANEVVHMSEQEIMDWMADNTGLDEVHRLTADERKDLARSFRYDTVEATHGFHLALSDTARAALRTPATVVLATDDVLMTDHAASVGNWERFVPRCRVVVTDHGGHYLNTTRPELLAEAVREDLGAAHTAG</sequence>
<dbReference type="InterPro" id="IPR009081">
    <property type="entry name" value="PP-bd_ACP"/>
</dbReference>
<dbReference type="InterPro" id="IPR001242">
    <property type="entry name" value="Condensation_dom"/>
</dbReference>
<dbReference type="Pfam" id="PF00975">
    <property type="entry name" value="Thioesterase"/>
    <property type="match status" value="1"/>
</dbReference>
<dbReference type="SUPFAM" id="SSF56801">
    <property type="entry name" value="Acetyl-CoA synthetase-like"/>
    <property type="match status" value="2"/>
</dbReference>
<protein>
    <recommendedName>
        <fullName evidence="4">Carrier domain-containing protein</fullName>
    </recommendedName>
</protein>
<dbReference type="InterPro" id="IPR045851">
    <property type="entry name" value="AMP-bd_C_sf"/>
</dbReference>
<dbReference type="InterPro" id="IPR020802">
    <property type="entry name" value="TesA-like"/>
</dbReference>
<dbReference type="GO" id="GO:0031177">
    <property type="term" value="F:phosphopantetheine binding"/>
    <property type="evidence" value="ECO:0007669"/>
    <property type="project" value="InterPro"/>
</dbReference>
<evidence type="ECO:0000313" key="6">
    <source>
        <dbReference type="Proteomes" id="UP000636661"/>
    </source>
</evidence>
<dbReference type="Gene3D" id="3.40.50.12780">
    <property type="entry name" value="N-terminal domain of ligase-like"/>
    <property type="match status" value="1"/>
</dbReference>
<dbReference type="GO" id="GO:0005737">
    <property type="term" value="C:cytoplasm"/>
    <property type="evidence" value="ECO:0007669"/>
    <property type="project" value="TreeGrafter"/>
</dbReference>
<dbReference type="GO" id="GO:0043041">
    <property type="term" value="P:amino acid activation for nonribosomal peptide biosynthetic process"/>
    <property type="evidence" value="ECO:0007669"/>
    <property type="project" value="TreeGrafter"/>
</dbReference>
<dbReference type="Gene3D" id="3.30.559.30">
    <property type="entry name" value="Nonribosomal peptide synthetase, condensation domain"/>
    <property type="match status" value="2"/>
</dbReference>
<dbReference type="Gene3D" id="1.10.1200.10">
    <property type="entry name" value="ACP-like"/>
    <property type="match status" value="2"/>
</dbReference>
<evidence type="ECO:0000259" key="4">
    <source>
        <dbReference type="PROSITE" id="PS50075"/>
    </source>
</evidence>
<evidence type="ECO:0000256" key="3">
    <source>
        <dbReference type="ARBA" id="ARBA00022553"/>
    </source>
</evidence>
<dbReference type="Pfam" id="PF00550">
    <property type="entry name" value="PP-binding"/>
    <property type="match status" value="2"/>
</dbReference>
<reference evidence="5" key="1">
    <citation type="journal article" date="2014" name="Int. J. Syst. Evol. Microbiol.">
        <title>Complete genome sequence of Corynebacterium casei LMG S-19264T (=DSM 44701T), isolated from a smear-ripened cheese.</title>
        <authorList>
            <consortium name="US DOE Joint Genome Institute (JGI-PGF)"/>
            <person name="Walter F."/>
            <person name="Albersmeier A."/>
            <person name="Kalinowski J."/>
            <person name="Ruckert C."/>
        </authorList>
    </citation>
    <scope>NUCLEOTIDE SEQUENCE</scope>
    <source>
        <strain evidence="5">JCM 4391</strain>
    </source>
</reference>
<dbReference type="EMBL" id="BMTP01000009">
    <property type="protein sequence ID" value="GGU46665.1"/>
    <property type="molecule type" value="Genomic_DNA"/>
</dbReference>
<dbReference type="GO" id="GO:0017000">
    <property type="term" value="P:antibiotic biosynthetic process"/>
    <property type="evidence" value="ECO:0007669"/>
    <property type="project" value="UniProtKB-ARBA"/>
</dbReference>
<dbReference type="FunFam" id="3.40.50.980:FF:000001">
    <property type="entry name" value="Non-ribosomal peptide synthetase"/>
    <property type="match status" value="1"/>
</dbReference>
<dbReference type="PANTHER" id="PTHR45527:SF1">
    <property type="entry name" value="FATTY ACID SYNTHASE"/>
    <property type="match status" value="1"/>
</dbReference>
<name>A0A918HZ98_9ACTN</name>
<dbReference type="PROSITE" id="PS50075">
    <property type="entry name" value="CARRIER"/>
    <property type="match status" value="1"/>
</dbReference>
<dbReference type="Gene3D" id="3.30.300.30">
    <property type="match status" value="2"/>
</dbReference>
<evidence type="ECO:0000256" key="2">
    <source>
        <dbReference type="ARBA" id="ARBA00022450"/>
    </source>
</evidence>
<dbReference type="Gene3D" id="3.40.50.980">
    <property type="match status" value="2"/>
</dbReference>
<dbReference type="PANTHER" id="PTHR45527">
    <property type="entry name" value="NONRIBOSOMAL PEPTIDE SYNTHETASE"/>
    <property type="match status" value="1"/>
</dbReference>
<dbReference type="Gene3D" id="3.40.50.1820">
    <property type="entry name" value="alpha/beta hydrolase"/>
    <property type="match status" value="1"/>
</dbReference>
<organism evidence="5 6">
    <name type="scientific">Streptomyces lavendofoliae</name>
    <dbReference type="NCBI Taxonomy" id="67314"/>
    <lineage>
        <taxon>Bacteria</taxon>
        <taxon>Bacillati</taxon>
        <taxon>Actinomycetota</taxon>
        <taxon>Actinomycetes</taxon>
        <taxon>Kitasatosporales</taxon>
        <taxon>Streptomycetaceae</taxon>
        <taxon>Streptomyces</taxon>
    </lineage>
</organism>
<dbReference type="InterPro" id="IPR010071">
    <property type="entry name" value="AA_adenyl_dom"/>
</dbReference>
<dbReference type="SUPFAM" id="SSF52777">
    <property type="entry name" value="CoA-dependent acyltransferases"/>
    <property type="match status" value="3"/>
</dbReference>
<dbReference type="PROSITE" id="PS00455">
    <property type="entry name" value="AMP_BINDING"/>
    <property type="match status" value="2"/>
</dbReference>
<dbReference type="FunFam" id="3.40.50.12780:FF:000012">
    <property type="entry name" value="Non-ribosomal peptide synthetase"/>
    <property type="match status" value="1"/>
</dbReference>
<keyword evidence="6" id="KW-1185">Reference proteome</keyword>
<dbReference type="InterPro" id="IPR042099">
    <property type="entry name" value="ANL_N_sf"/>
</dbReference>
<dbReference type="InterPro" id="IPR001031">
    <property type="entry name" value="Thioesterase"/>
</dbReference>
<keyword evidence="3" id="KW-0597">Phosphoprotein</keyword>
<dbReference type="InterPro" id="IPR025110">
    <property type="entry name" value="AMP-bd_C"/>
</dbReference>
<dbReference type="Pfam" id="PF00501">
    <property type="entry name" value="AMP-binding"/>
    <property type="match status" value="2"/>
</dbReference>
<dbReference type="InterPro" id="IPR029058">
    <property type="entry name" value="AB_hydrolase_fold"/>
</dbReference>
<dbReference type="InterPro" id="IPR020806">
    <property type="entry name" value="PKS_PP-bd"/>
</dbReference>
<dbReference type="GO" id="GO:0044550">
    <property type="term" value="P:secondary metabolite biosynthetic process"/>
    <property type="evidence" value="ECO:0007669"/>
    <property type="project" value="TreeGrafter"/>
</dbReference>
<dbReference type="Gene3D" id="3.30.559.10">
    <property type="entry name" value="Chloramphenicol acetyltransferase-like domain"/>
    <property type="match status" value="1"/>
</dbReference>
<dbReference type="Gene3D" id="2.30.38.10">
    <property type="entry name" value="Luciferase, Domain 3"/>
    <property type="match status" value="1"/>
</dbReference>
<dbReference type="SMART" id="SM00824">
    <property type="entry name" value="PKS_TE"/>
    <property type="match status" value="1"/>
</dbReference>
<dbReference type="NCBIfam" id="NF003417">
    <property type="entry name" value="PRK04813.1"/>
    <property type="match status" value="2"/>
</dbReference>
<dbReference type="InterPro" id="IPR036736">
    <property type="entry name" value="ACP-like_sf"/>
</dbReference>
<dbReference type="InterPro" id="IPR000873">
    <property type="entry name" value="AMP-dep_synth/lig_dom"/>
</dbReference>
<accession>A0A918HZ98</accession>
<dbReference type="InterPro" id="IPR020845">
    <property type="entry name" value="AMP-binding_CS"/>
</dbReference>
<reference evidence="5" key="2">
    <citation type="submission" date="2020-09" db="EMBL/GenBank/DDBJ databases">
        <authorList>
            <person name="Sun Q."/>
            <person name="Ohkuma M."/>
        </authorList>
    </citation>
    <scope>NUCLEOTIDE SEQUENCE</scope>
    <source>
        <strain evidence="5">JCM 4391</strain>
    </source>
</reference>
<dbReference type="FunFam" id="3.40.50.980:FF:000002">
    <property type="entry name" value="Enterobactin synthetase component F"/>
    <property type="match status" value="1"/>
</dbReference>
<dbReference type="SUPFAM" id="SSF47336">
    <property type="entry name" value="ACP-like"/>
    <property type="match status" value="1"/>
</dbReference>
<dbReference type="Pfam" id="PF13193">
    <property type="entry name" value="AMP-binding_C"/>
    <property type="match status" value="1"/>
</dbReference>
<dbReference type="GO" id="GO:0008610">
    <property type="term" value="P:lipid biosynthetic process"/>
    <property type="evidence" value="ECO:0007669"/>
    <property type="project" value="UniProtKB-ARBA"/>
</dbReference>
<dbReference type="RefSeq" id="WP_189552130.1">
    <property type="nucleotide sequence ID" value="NZ_BMTP01000009.1"/>
</dbReference>
<dbReference type="SMART" id="SM00823">
    <property type="entry name" value="PKS_PP"/>
    <property type="match status" value="1"/>
</dbReference>
<evidence type="ECO:0000313" key="5">
    <source>
        <dbReference type="EMBL" id="GGU46665.1"/>
    </source>
</evidence>
<proteinExistence type="predicted"/>
<dbReference type="CDD" id="cd05930">
    <property type="entry name" value="A_NRPS"/>
    <property type="match status" value="2"/>
</dbReference>
<dbReference type="FunFam" id="1.10.1200.10:FF:000005">
    <property type="entry name" value="Nonribosomal peptide synthetase 1"/>
    <property type="match status" value="1"/>
</dbReference>
<keyword evidence="2" id="KW-0596">Phosphopantetheine</keyword>
<dbReference type="Pfam" id="PF00668">
    <property type="entry name" value="Condensation"/>
    <property type="match status" value="1"/>
</dbReference>
<dbReference type="SUPFAM" id="SSF53474">
    <property type="entry name" value="alpha/beta-Hydrolases"/>
    <property type="match status" value="1"/>
</dbReference>
<dbReference type="InterPro" id="IPR023213">
    <property type="entry name" value="CAT-like_dom_sf"/>
</dbReference>